<evidence type="ECO:0000256" key="3">
    <source>
        <dbReference type="ARBA" id="ARBA00022669"/>
    </source>
</evidence>
<evidence type="ECO:0000256" key="5">
    <source>
        <dbReference type="ARBA" id="ARBA00023024"/>
    </source>
</evidence>
<dbReference type="FunFam" id="3.20.20.80:FF:000145">
    <property type="entry name" value="Class III chitinase, putative"/>
    <property type="match status" value="1"/>
</dbReference>
<dbReference type="InterPro" id="IPR017853">
    <property type="entry name" value="GH"/>
</dbReference>
<comment type="catalytic activity">
    <reaction evidence="1">
        <text>Random endo-hydrolysis of N-acetyl-beta-D-glucosaminide (1-&gt;4)-beta-linkages in chitin and chitodextrins.</text>
        <dbReference type="EC" id="3.2.1.14"/>
    </reaction>
</comment>
<dbReference type="GO" id="GO:0006032">
    <property type="term" value="P:chitin catabolic process"/>
    <property type="evidence" value="ECO:0007669"/>
    <property type="project" value="UniProtKB-KW"/>
</dbReference>
<evidence type="ECO:0000256" key="9">
    <source>
        <dbReference type="ARBA" id="ARBA00025727"/>
    </source>
</evidence>
<evidence type="ECO:0000256" key="2">
    <source>
        <dbReference type="ARBA" id="ARBA00012729"/>
    </source>
</evidence>
<name>A0AAV9JXB0_9PEZI</name>
<dbReference type="PROSITE" id="PS01095">
    <property type="entry name" value="GH18_1"/>
    <property type="match status" value="1"/>
</dbReference>
<evidence type="ECO:0000256" key="6">
    <source>
        <dbReference type="ARBA" id="ARBA00023277"/>
    </source>
</evidence>
<keyword evidence="14" id="KW-1185">Reference proteome</keyword>
<dbReference type="EMBL" id="JAVFHQ010000002">
    <property type="protein sequence ID" value="KAK4549994.1"/>
    <property type="molecule type" value="Genomic_DNA"/>
</dbReference>
<evidence type="ECO:0000313" key="14">
    <source>
        <dbReference type="Proteomes" id="UP001324427"/>
    </source>
</evidence>
<evidence type="ECO:0000256" key="4">
    <source>
        <dbReference type="ARBA" id="ARBA00022801"/>
    </source>
</evidence>
<dbReference type="Pfam" id="PF00704">
    <property type="entry name" value="Glyco_hydro_18"/>
    <property type="match status" value="1"/>
</dbReference>
<feature type="signal peptide" evidence="11">
    <location>
        <begin position="1"/>
        <end position="19"/>
    </location>
</feature>
<evidence type="ECO:0000256" key="11">
    <source>
        <dbReference type="SAM" id="SignalP"/>
    </source>
</evidence>
<keyword evidence="5" id="KW-0146">Chitin degradation</keyword>
<dbReference type="SUPFAM" id="SSF51445">
    <property type="entry name" value="(Trans)glycosidases"/>
    <property type="match status" value="1"/>
</dbReference>
<dbReference type="GO" id="GO:0008061">
    <property type="term" value="F:chitin binding"/>
    <property type="evidence" value="ECO:0007669"/>
    <property type="project" value="UniProtKB-KW"/>
</dbReference>
<keyword evidence="3" id="KW-0147">Chitin-binding</keyword>
<keyword evidence="11" id="KW-0732">Signal</keyword>
<dbReference type="PANTHER" id="PTHR45708:SF49">
    <property type="entry name" value="ENDOCHITINASE"/>
    <property type="match status" value="1"/>
</dbReference>
<keyword evidence="7 10" id="KW-0326">Glycosidase</keyword>
<gene>
    <name evidence="13" type="ORF">LTR36_002961</name>
</gene>
<proteinExistence type="inferred from homology"/>
<evidence type="ECO:0000256" key="7">
    <source>
        <dbReference type="ARBA" id="ARBA00023295"/>
    </source>
</evidence>
<dbReference type="Gene3D" id="3.20.20.80">
    <property type="entry name" value="Glycosidases"/>
    <property type="match status" value="1"/>
</dbReference>
<dbReference type="PROSITE" id="PS51910">
    <property type="entry name" value="GH18_2"/>
    <property type="match status" value="1"/>
</dbReference>
<evidence type="ECO:0000313" key="13">
    <source>
        <dbReference type="EMBL" id="KAK4549994.1"/>
    </source>
</evidence>
<evidence type="ECO:0000259" key="12">
    <source>
        <dbReference type="PROSITE" id="PS51910"/>
    </source>
</evidence>
<dbReference type="InterPro" id="IPR045321">
    <property type="entry name" value="Cts1-like"/>
</dbReference>
<dbReference type="EC" id="3.2.1.14" evidence="2"/>
<dbReference type="GO" id="GO:0005576">
    <property type="term" value="C:extracellular region"/>
    <property type="evidence" value="ECO:0007669"/>
    <property type="project" value="TreeGrafter"/>
</dbReference>
<keyword evidence="6" id="KW-0119">Carbohydrate metabolism</keyword>
<evidence type="ECO:0000256" key="10">
    <source>
        <dbReference type="RuleBase" id="RU000489"/>
    </source>
</evidence>
<dbReference type="AlphaFoldDB" id="A0AAV9JXB0"/>
<dbReference type="InterPro" id="IPR001579">
    <property type="entry name" value="Glyco_hydro_18_chit_AS"/>
</dbReference>
<dbReference type="GO" id="GO:0008843">
    <property type="term" value="F:endochitinase activity"/>
    <property type="evidence" value="ECO:0007669"/>
    <property type="project" value="UniProtKB-EC"/>
</dbReference>
<evidence type="ECO:0000256" key="1">
    <source>
        <dbReference type="ARBA" id="ARBA00000822"/>
    </source>
</evidence>
<evidence type="ECO:0000256" key="8">
    <source>
        <dbReference type="ARBA" id="ARBA00023326"/>
    </source>
</evidence>
<dbReference type="InterPro" id="IPR001223">
    <property type="entry name" value="Glyco_hydro18_cat"/>
</dbReference>
<feature type="chain" id="PRO_5043676091" description="chitinase" evidence="11">
    <location>
        <begin position="20"/>
        <end position="326"/>
    </location>
</feature>
<keyword evidence="8" id="KW-0624">Polysaccharide degradation</keyword>
<accession>A0AAV9JXB0</accession>
<reference evidence="13 14" key="1">
    <citation type="submission" date="2021-11" db="EMBL/GenBank/DDBJ databases">
        <title>Black yeast isolated from Biological Soil Crust.</title>
        <authorList>
            <person name="Kurbessoian T."/>
        </authorList>
    </citation>
    <scope>NUCLEOTIDE SEQUENCE [LARGE SCALE GENOMIC DNA]</scope>
    <source>
        <strain evidence="13 14">CCFEE 5522</strain>
    </source>
</reference>
<keyword evidence="4 10" id="KW-0378">Hydrolase</keyword>
<dbReference type="Proteomes" id="UP001324427">
    <property type="component" value="Unassembled WGS sequence"/>
</dbReference>
<feature type="domain" description="GH18" evidence="12">
    <location>
        <begin position="27"/>
        <end position="326"/>
    </location>
</feature>
<sequence length="326" mass="35012">MAHFAVCFLATFFLGRALAGFDCDSSNNVAVYWGQNSYGQGTGALSQQSLATYCANTDIDMIPMAFLYQITTGLGGEPVLNFANQQNNCMTFDGTELIDCPDIGNDITTCQSQYGKTILLSVGGATYTEAGFATEDAATAAAQKLWAMFGPQQSGSSALRPFGDAVVDGFDFDFETTVSNTVPFASQLRSLMSSDTSKTYYLTAAPQCPYPDAADDPMLNGTVSIDAVFVQFYNNYCGLGSYVPGAADQTNFDFSAWDNWAKNRSLNSDMKVFLGVPADTTAAGSGYTPPAELQPIIEYCKTFSSFGGVMMWDASQDDPYVPFIPK</sequence>
<organism evidence="13 14">
    <name type="scientific">Oleoguttula mirabilis</name>
    <dbReference type="NCBI Taxonomy" id="1507867"/>
    <lineage>
        <taxon>Eukaryota</taxon>
        <taxon>Fungi</taxon>
        <taxon>Dikarya</taxon>
        <taxon>Ascomycota</taxon>
        <taxon>Pezizomycotina</taxon>
        <taxon>Dothideomycetes</taxon>
        <taxon>Dothideomycetidae</taxon>
        <taxon>Mycosphaerellales</taxon>
        <taxon>Teratosphaeriaceae</taxon>
        <taxon>Oleoguttula</taxon>
    </lineage>
</organism>
<protein>
    <recommendedName>
        <fullName evidence="2">chitinase</fullName>
        <ecNumber evidence="2">3.2.1.14</ecNumber>
    </recommendedName>
</protein>
<dbReference type="GO" id="GO:0000272">
    <property type="term" value="P:polysaccharide catabolic process"/>
    <property type="evidence" value="ECO:0007669"/>
    <property type="project" value="UniProtKB-KW"/>
</dbReference>
<comment type="caution">
    <text evidence="13">The sequence shown here is derived from an EMBL/GenBank/DDBJ whole genome shotgun (WGS) entry which is preliminary data.</text>
</comment>
<comment type="similarity">
    <text evidence="9">Belongs to the glycosyl hydrolase 18 family. Chitinase class III subfamily.</text>
</comment>
<dbReference type="InterPro" id="IPR050542">
    <property type="entry name" value="Glycosyl_Hydrlase18_Chitinase"/>
</dbReference>
<dbReference type="CDD" id="cd02877">
    <property type="entry name" value="GH18_hevamine_XipI_class_III"/>
    <property type="match status" value="1"/>
</dbReference>
<dbReference type="PANTHER" id="PTHR45708">
    <property type="entry name" value="ENDOCHITINASE"/>
    <property type="match status" value="1"/>
</dbReference>